<comment type="cofactor">
    <cofactor evidence="14">
        <name>Mg(2+)</name>
        <dbReference type="ChEBI" id="CHEBI:18420"/>
    </cofactor>
    <text evidence="14">Binds 2 magnesium ions per subunit.</text>
</comment>
<reference evidence="16 17" key="1">
    <citation type="submission" date="2017-08" db="EMBL/GenBank/DDBJ databases">
        <title>Reclassification of Bisgaard taxon 37 and 44.</title>
        <authorList>
            <person name="Christensen H."/>
        </authorList>
    </citation>
    <scope>NUCLEOTIDE SEQUENCE [LARGE SCALE GENOMIC DNA]</scope>
    <source>
        <strain evidence="16 17">111</strain>
    </source>
</reference>
<keyword evidence="7" id="KW-0413">Isomerase</keyword>
<comment type="caution">
    <text evidence="16">The sequence shown here is derived from an EMBL/GenBank/DDBJ whole genome shotgun (WGS) entry which is preliminary data.</text>
</comment>
<dbReference type="GO" id="GO:0005737">
    <property type="term" value="C:cytoplasm"/>
    <property type="evidence" value="ECO:0007669"/>
    <property type="project" value="UniProtKB-SubCell"/>
</dbReference>
<feature type="active site" description="Proton donor/acceptor" evidence="12">
    <location>
        <position position="11"/>
    </location>
</feature>
<evidence type="ECO:0000256" key="15">
    <source>
        <dbReference type="PIRSR" id="PIRSR610972-4"/>
    </source>
</evidence>
<dbReference type="NCBIfam" id="TIGR01509">
    <property type="entry name" value="HAD-SF-IA-v3"/>
    <property type="match status" value="1"/>
</dbReference>
<keyword evidence="6 14" id="KW-0460">Magnesium</keyword>
<keyword evidence="5 14" id="KW-0479">Metal-binding</keyword>
<dbReference type="GO" id="GO:0008801">
    <property type="term" value="F:beta-phosphoglucomutase activity"/>
    <property type="evidence" value="ECO:0007669"/>
    <property type="project" value="UniProtKB-EC"/>
</dbReference>
<dbReference type="FunFam" id="1.10.150.240:FF:000010">
    <property type="entry name" value="Beta-phosphoglucomutase"/>
    <property type="match status" value="1"/>
</dbReference>
<dbReference type="InterPro" id="IPR036412">
    <property type="entry name" value="HAD-like_sf"/>
</dbReference>
<organism evidence="16 17">
    <name type="scientific">Psittacicella hinzii</name>
    <dbReference type="NCBI Taxonomy" id="2028575"/>
    <lineage>
        <taxon>Bacteria</taxon>
        <taxon>Pseudomonadati</taxon>
        <taxon>Pseudomonadota</taxon>
        <taxon>Gammaproteobacteria</taxon>
        <taxon>Pasteurellales</taxon>
        <taxon>Psittacicellaceae</taxon>
        <taxon>Psittacicella</taxon>
    </lineage>
</organism>
<dbReference type="CDD" id="cd02598">
    <property type="entry name" value="HAD_BPGM"/>
    <property type="match status" value="1"/>
</dbReference>
<dbReference type="PANTHER" id="PTHR46193">
    <property type="entry name" value="6-PHOSPHOGLUCONATE PHOSPHATASE"/>
    <property type="match status" value="1"/>
</dbReference>
<dbReference type="SFLD" id="SFLDF00046">
    <property type="entry name" value="beta-phosphoglucomutase"/>
    <property type="match status" value="1"/>
</dbReference>
<dbReference type="EMBL" id="NRJG01000062">
    <property type="protein sequence ID" value="RIY38592.1"/>
    <property type="molecule type" value="Genomic_DNA"/>
</dbReference>
<evidence type="ECO:0000256" key="13">
    <source>
        <dbReference type="PIRSR" id="PIRSR610972-2"/>
    </source>
</evidence>
<sequence length="222" mass="24023">MSFKAVLFDLDGVITDTAEYHYLAWKELAESIGITIDRQFNEQLKGVSRISSLKRILAYGGKENAYSQAEIEKLATQKNNVYVQMISNIGPEDIYPGILELLKDLRAAGKKIALASASINAPLLLKKMQIAQYFDCIANAREANSKPHPAIFKLAAAGVRLDPSECIGIEDAPAGIEAIKAAGAVPIGVGRAEDLGDDIALVSSTSELTLAYLEQVWKKARS</sequence>
<feature type="active site" description="Nucleophile" evidence="12">
    <location>
        <position position="9"/>
    </location>
</feature>
<dbReference type="GO" id="GO:0005975">
    <property type="term" value="P:carbohydrate metabolic process"/>
    <property type="evidence" value="ECO:0007669"/>
    <property type="project" value="InterPro"/>
</dbReference>
<dbReference type="SFLD" id="SFLDG01129">
    <property type="entry name" value="C1.5:_HAD__Beta-PGM__Phosphata"/>
    <property type="match status" value="1"/>
</dbReference>
<dbReference type="PANTHER" id="PTHR46193:SF18">
    <property type="entry name" value="HEXITOL PHOSPHATASE B"/>
    <property type="match status" value="1"/>
</dbReference>
<evidence type="ECO:0000256" key="7">
    <source>
        <dbReference type="ARBA" id="ARBA00023235"/>
    </source>
</evidence>
<evidence type="ECO:0000256" key="10">
    <source>
        <dbReference type="ARBA" id="ARBA00044968"/>
    </source>
</evidence>
<dbReference type="InterPro" id="IPR010976">
    <property type="entry name" value="B-phosphoglucomutase_hydrolase"/>
</dbReference>
<dbReference type="AlphaFoldDB" id="A0A3A1YK75"/>
<proteinExistence type="inferred from homology"/>
<comment type="similarity">
    <text evidence="2">Belongs to the HAD-like hydrolase superfamily. CbbY/CbbZ/Gph/YieH family.</text>
</comment>
<feature type="site" description="Important for catalytic activity and assists the phosphoryl transfer reaction to Asp8 by balancing charge and orienting the reacting groups" evidence="15">
    <location>
        <position position="146"/>
    </location>
</feature>
<protein>
    <recommendedName>
        <fullName evidence="11">Beta-phosphoglucomutase</fullName>
        <ecNumber evidence="10">5.4.2.6</ecNumber>
    </recommendedName>
</protein>
<accession>A0A3A1YK75</accession>
<dbReference type="InterPro" id="IPR006439">
    <property type="entry name" value="HAD-SF_hydro_IA"/>
</dbReference>
<feature type="binding site" evidence="14">
    <location>
        <position position="11"/>
    </location>
    <ligand>
        <name>Mg(2+)</name>
        <dbReference type="ChEBI" id="CHEBI:18420"/>
    </ligand>
</feature>
<gene>
    <name evidence="16" type="primary">pgmB</name>
    <name evidence="16" type="ORF">CKF58_03980</name>
</gene>
<dbReference type="Pfam" id="PF00702">
    <property type="entry name" value="Hydrolase"/>
    <property type="match status" value="1"/>
</dbReference>
<evidence type="ECO:0000256" key="8">
    <source>
        <dbReference type="ARBA" id="ARBA00023277"/>
    </source>
</evidence>
<dbReference type="NCBIfam" id="TIGR02009">
    <property type="entry name" value="PGMB-YQAB-SF"/>
    <property type="match status" value="1"/>
</dbReference>
<dbReference type="SFLD" id="SFLDG01135">
    <property type="entry name" value="C1.5.6:_HAD__Beta-PGM__Phospha"/>
    <property type="match status" value="1"/>
</dbReference>
<feature type="binding site" evidence="13">
    <location>
        <position position="25"/>
    </location>
    <ligand>
        <name>substrate</name>
    </ligand>
</feature>
<dbReference type="InterPro" id="IPR023214">
    <property type="entry name" value="HAD_sf"/>
</dbReference>
<dbReference type="Gene3D" id="1.10.150.240">
    <property type="entry name" value="Putative phosphatase, domain 2"/>
    <property type="match status" value="1"/>
</dbReference>
<evidence type="ECO:0000256" key="3">
    <source>
        <dbReference type="ARBA" id="ARBA00022490"/>
    </source>
</evidence>
<dbReference type="InterPro" id="IPR023198">
    <property type="entry name" value="PGP-like_dom2"/>
</dbReference>
<keyword evidence="8" id="KW-0119">Carbohydrate metabolism</keyword>
<dbReference type="RefSeq" id="WP_119531202.1">
    <property type="nucleotide sequence ID" value="NZ_JBHSSP010000001.1"/>
</dbReference>
<feature type="binding site" evidence="13">
    <location>
        <begin position="9"/>
        <end position="11"/>
    </location>
    <ligand>
        <name>substrate</name>
    </ligand>
</feature>
<dbReference type="SUPFAM" id="SSF56784">
    <property type="entry name" value="HAD-like"/>
    <property type="match status" value="1"/>
</dbReference>
<dbReference type="SFLD" id="SFLDS00003">
    <property type="entry name" value="Haloacid_Dehalogenase"/>
    <property type="match status" value="1"/>
</dbReference>
<feature type="binding site" evidence="13">
    <location>
        <position position="52"/>
    </location>
    <ligand>
        <name>substrate</name>
    </ligand>
</feature>
<evidence type="ECO:0000313" key="16">
    <source>
        <dbReference type="EMBL" id="RIY38592.1"/>
    </source>
</evidence>
<feature type="binding site" evidence="13">
    <location>
        <position position="78"/>
    </location>
    <ligand>
        <name>substrate</name>
    </ligand>
</feature>
<feature type="binding site" evidence="14">
    <location>
        <position position="171"/>
    </location>
    <ligand>
        <name>Mg(2+)</name>
        <dbReference type="ChEBI" id="CHEBI:18420"/>
    </ligand>
</feature>
<feature type="site" description="Important for catalytic activity and assists the phosphoryl transfer reaction to Asp8 by balancing charge and orienting the reacting groups" evidence="15">
    <location>
        <position position="116"/>
    </location>
</feature>
<name>A0A3A1YK75_9GAMM</name>
<comment type="subcellular location">
    <subcellularLocation>
        <location evidence="1">Cytoplasm</location>
    </subcellularLocation>
</comment>
<dbReference type="OrthoDB" id="9800058at2"/>
<evidence type="ECO:0000313" key="17">
    <source>
        <dbReference type="Proteomes" id="UP000265916"/>
    </source>
</evidence>
<dbReference type="EC" id="5.4.2.6" evidence="10"/>
<evidence type="ECO:0000256" key="11">
    <source>
        <dbReference type="ARBA" id="ARBA00044991"/>
    </source>
</evidence>
<keyword evidence="3" id="KW-0963">Cytoplasm</keyword>
<keyword evidence="17" id="KW-1185">Reference proteome</keyword>
<dbReference type="Gene3D" id="3.40.50.1000">
    <property type="entry name" value="HAD superfamily/HAD-like"/>
    <property type="match status" value="1"/>
</dbReference>
<evidence type="ECO:0000256" key="6">
    <source>
        <dbReference type="ARBA" id="ARBA00022842"/>
    </source>
</evidence>
<evidence type="ECO:0000256" key="12">
    <source>
        <dbReference type="PIRSR" id="PIRSR610972-1"/>
    </source>
</evidence>
<feature type="binding site" evidence="13">
    <location>
        <begin position="116"/>
        <end position="120"/>
    </location>
    <ligand>
        <name>substrate</name>
    </ligand>
</feature>
<dbReference type="NCBIfam" id="TIGR01990">
    <property type="entry name" value="bPGM"/>
    <property type="match status" value="1"/>
</dbReference>
<evidence type="ECO:0000256" key="14">
    <source>
        <dbReference type="PIRSR" id="PIRSR610972-3"/>
    </source>
</evidence>
<evidence type="ECO:0000256" key="9">
    <source>
        <dbReference type="ARBA" id="ARBA00044926"/>
    </source>
</evidence>
<feature type="binding site" evidence="13">
    <location>
        <begin position="44"/>
        <end position="49"/>
    </location>
    <ligand>
        <name>substrate</name>
    </ligand>
</feature>
<feature type="binding site" evidence="14">
    <location>
        <position position="9"/>
    </location>
    <ligand>
        <name>Mg(2+)</name>
        <dbReference type="ChEBI" id="CHEBI:18420"/>
    </ligand>
</feature>
<evidence type="ECO:0000256" key="1">
    <source>
        <dbReference type="ARBA" id="ARBA00004496"/>
    </source>
</evidence>
<feature type="binding site" evidence="13">
    <location>
        <position position="146"/>
    </location>
    <ligand>
        <name>substrate</name>
    </ligand>
</feature>
<dbReference type="GO" id="GO:0000287">
    <property type="term" value="F:magnesium ion binding"/>
    <property type="evidence" value="ECO:0007669"/>
    <property type="project" value="InterPro"/>
</dbReference>
<feature type="binding site" evidence="14">
    <location>
        <position position="170"/>
    </location>
    <ligand>
        <name>Mg(2+)</name>
        <dbReference type="ChEBI" id="CHEBI:18420"/>
    </ligand>
</feature>
<evidence type="ECO:0000256" key="5">
    <source>
        <dbReference type="ARBA" id="ARBA00022723"/>
    </source>
</evidence>
<dbReference type="InterPro" id="IPR010972">
    <property type="entry name" value="Beta-PGM"/>
</dbReference>
<evidence type="ECO:0000256" key="4">
    <source>
        <dbReference type="ARBA" id="ARBA00022553"/>
    </source>
</evidence>
<dbReference type="Proteomes" id="UP000265916">
    <property type="component" value="Unassembled WGS sequence"/>
</dbReference>
<comment type="catalytic activity">
    <reaction evidence="9">
        <text>beta-D-glucose 1-phosphate = beta-D-glucose 6-phosphate</text>
        <dbReference type="Rhea" id="RHEA:20113"/>
        <dbReference type="ChEBI" id="CHEBI:57684"/>
        <dbReference type="ChEBI" id="CHEBI:58247"/>
        <dbReference type="EC" id="5.4.2.6"/>
    </reaction>
</comment>
<keyword evidence="4" id="KW-0597">Phosphoprotein</keyword>
<dbReference type="InterPro" id="IPR051600">
    <property type="entry name" value="Beta-PGM-like"/>
</dbReference>
<evidence type="ECO:0000256" key="2">
    <source>
        <dbReference type="ARBA" id="ARBA00006171"/>
    </source>
</evidence>